<dbReference type="AlphaFoldDB" id="A0A239IWY6"/>
<name>A0A239IWY6_9PSED</name>
<evidence type="ECO:0000313" key="2">
    <source>
        <dbReference type="EMBL" id="SDK12196.1"/>
    </source>
</evidence>
<dbReference type="EMBL" id="FZPC01000011">
    <property type="protein sequence ID" value="SNS98045.1"/>
    <property type="molecule type" value="Genomic_DNA"/>
</dbReference>
<reference evidence="2 5" key="1">
    <citation type="submission" date="2016-10" db="EMBL/GenBank/DDBJ databases">
        <authorList>
            <person name="de Groot N.N."/>
        </authorList>
    </citation>
    <scope>NUCLEOTIDE SEQUENCE [LARGE SCALE GENOMIC DNA]</scope>
    <source>
        <strain evidence="2 5">CCM 7361</strain>
    </source>
</reference>
<evidence type="ECO:0000259" key="1">
    <source>
        <dbReference type="SMART" id="SM00966"/>
    </source>
</evidence>
<gene>
    <name evidence="2" type="ORF">SAMN05216189_102937</name>
    <name evidence="3" type="ORF">SAMN06295949_11138</name>
</gene>
<dbReference type="EMBL" id="FNEC01000029">
    <property type="protein sequence ID" value="SDK12196.1"/>
    <property type="molecule type" value="Genomic_DNA"/>
</dbReference>
<dbReference type="GO" id="GO:0003677">
    <property type="term" value="F:DNA binding"/>
    <property type="evidence" value="ECO:0007669"/>
    <property type="project" value="InterPro"/>
</dbReference>
<sequence length="79" mass="8387">MTTLALRKSGGSLIISVPAAFVAQNKLHAGSQVECNIVEGALVIKPMTRPSLAQLIAETPKDSLAPDWDNMQAVGAEQW</sequence>
<reference evidence="3 4" key="2">
    <citation type="submission" date="2017-06" db="EMBL/GenBank/DDBJ databases">
        <authorList>
            <person name="Varghese N."/>
            <person name="Submissions S."/>
        </authorList>
    </citation>
    <scope>NUCLEOTIDE SEQUENCE [LARGE SCALE GENOMIC DNA]</scope>
    <source>
        <strain evidence="3 4">RLD-1</strain>
    </source>
</reference>
<dbReference type="SMART" id="SM00966">
    <property type="entry name" value="SpoVT_AbrB"/>
    <property type="match status" value="1"/>
</dbReference>
<dbReference type="Pfam" id="PF04014">
    <property type="entry name" value="MazE_antitoxin"/>
    <property type="match status" value="1"/>
</dbReference>
<protein>
    <submittedName>
        <fullName evidence="2">Antitoxin ChpS</fullName>
    </submittedName>
</protein>
<organism evidence="2 5">
    <name type="scientific">Pseudomonas delhiensis</name>
    <dbReference type="NCBI Taxonomy" id="366289"/>
    <lineage>
        <taxon>Bacteria</taxon>
        <taxon>Pseudomonadati</taxon>
        <taxon>Pseudomonadota</taxon>
        <taxon>Gammaproteobacteria</taxon>
        <taxon>Pseudomonadales</taxon>
        <taxon>Pseudomonadaceae</taxon>
        <taxon>Pseudomonas</taxon>
    </lineage>
</organism>
<feature type="domain" description="SpoVT-AbrB" evidence="1">
    <location>
        <begin position="7"/>
        <end position="52"/>
    </location>
</feature>
<evidence type="ECO:0000313" key="5">
    <source>
        <dbReference type="Proteomes" id="UP000199693"/>
    </source>
</evidence>
<evidence type="ECO:0000313" key="3">
    <source>
        <dbReference type="EMBL" id="SNS98045.1"/>
    </source>
</evidence>
<accession>A0A239IWY6</accession>
<keyword evidence="4" id="KW-1185">Reference proteome</keyword>
<dbReference type="Gene3D" id="2.10.260.10">
    <property type="match status" value="1"/>
</dbReference>
<evidence type="ECO:0000313" key="4">
    <source>
        <dbReference type="Proteomes" id="UP000198309"/>
    </source>
</evidence>
<dbReference type="RefSeq" id="WP_139210225.1">
    <property type="nucleotide sequence ID" value="NZ_FNEC01000029.1"/>
</dbReference>
<proteinExistence type="predicted"/>
<dbReference type="Proteomes" id="UP000198309">
    <property type="component" value="Unassembled WGS sequence"/>
</dbReference>
<dbReference type="Proteomes" id="UP000199693">
    <property type="component" value="Unassembled WGS sequence"/>
</dbReference>
<dbReference type="InterPro" id="IPR037914">
    <property type="entry name" value="SpoVT-AbrB_sf"/>
</dbReference>
<dbReference type="InterPro" id="IPR007159">
    <property type="entry name" value="SpoVT-AbrB_dom"/>
</dbReference>
<dbReference type="SUPFAM" id="SSF89447">
    <property type="entry name" value="AbrB/MazE/MraZ-like"/>
    <property type="match status" value="1"/>
</dbReference>